<feature type="compositionally biased region" description="Low complexity" evidence="3">
    <location>
        <begin position="1573"/>
        <end position="1594"/>
    </location>
</feature>
<dbReference type="Proteomes" id="UP000533905">
    <property type="component" value="Unassembled WGS sequence"/>
</dbReference>
<dbReference type="CDD" id="cd11756">
    <property type="entry name" value="GH94N_ChvB_NdvB_1_like"/>
    <property type="match status" value="1"/>
</dbReference>
<dbReference type="SMART" id="SM01068">
    <property type="entry name" value="CBM_X"/>
    <property type="match status" value="2"/>
</dbReference>
<proteinExistence type="predicted"/>
<dbReference type="InterPro" id="IPR052047">
    <property type="entry name" value="GH94_Enzymes"/>
</dbReference>
<dbReference type="Pfam" id="PF06165">
    <property type="entry name" value="GH94_b-supersand"/>
    <property type="match status" value="2"/>
</dbReference>
<evidence type="ECO:0000313" key="9">
    <source>
        <dbReference type="Proteomes" id="UP000533905"/>
    </source>
</evidence>
<evidence type="ECO:0000256" key="1">
    <source>
        <dbReference type="ARBA" id="ARBA00022676"/>
    </source>
</evidence>
<evidence type="ECO:0000256" key="4">
    <source>
        <dbReference type="SAM" id="Phobius"/>
    </source>
</evidence>
<dbReference type="SUPFAM" id="SSF74650">
    <property type="entry name" value="Galactose mutarotase-like"/>
    <property type="match status" value="2"/>
</dbReference>
<dbReference type="Gene3D" id="2.60.420.10">
    <property type="entry name" value="Maltose phosphorylase, domain 3"/>
    <property type="match status" value="1"/>
</dbReference>
<dbReference type="EMBL" id="JABAIV010000004">
    <property type="protein sequence ID" value="NNG24049.1"/>
    <property type="molecule type" value="Genomic_DNA"/>
</dbReference>
<dbReference type="InterPro" id="IPR011013">
    <property type="entry name" value="Gal_mutarotase_sf_dom"/>
</dbReference>
<dbReference type="GO" id="GO:0005975">
    <property type="term" value="P:carbohydrate metabolic process"/>
    <property type="evidence" value="ECO:0007669"/>
    <property type="project" value="InterPro"/>
</dbReference>
<feature type="transmembrane region" description="Helical" evidence="4">
    <location>
        <begin position="437"/>
        <end position="462"/>
    </location>
</feature>
<dbReference type="InterPro" id="IPR019282">
    <property type="entry name" value="Glycoamylase-like_cons_dom"/>
</dbReference>
<dbReference type="InterPro" id="IPR010383">
    <property type="entry name" value="Glyco_hydrolase_94_b-supersand"/>
</dbReference>
<sequence>MAESASAQQAGTGRADADVPLDVPINAPMSAAQLAAHGRVLASRHRLAGGNGAPGLRVLLAEQGDAFDAACTALDRARQGGSELPAAASAILDHTPLIDAQLRLARGQLLHDDSVLPCLGQPAVARLQALAHEAVAQGAGRIERDSLVRFLAAYQEEAPLLLAELRLLPAALRLALLGSLRGIAVRSERACRERALAGGWATRMVETAEQRSGDLILLVADMARAIQPMGSSFVAELARRLQGQGGALAQALAWIDARLADDNSSIAQQVQDERGALAADGIRAAHCLASLRLLGGIDWRAVLEELSPIEARLRTDPDGSYPHMDGPTRDLYRRSIEELARRTKRLEPEVANEALALAGVHRAPAEGGLDARHRHIGYYLCGPGTAALEARLQPRPGLAAGLRRRVTQMPLALRIGATGVLTLLFAIAAVVCARQGGAGLVLQAAVGLLALLGASQLADALVDMMATWLARPPATPRMDFSTGIPDHAQALVAVSARLRTSAQVDALCRDLEVRYLANRDPRLRFCLLADLHDAEAEALRGDAGLVARAVEAIDALNRKHAQRHTFTTLDEDGQPAASTQRIEPFLLLQRPRMWNSGEHAWIGRARRRGQLADLNAYLAGTGRERFACSAGNTAGLAEVRYVITLDAAIDLPRDAGRALVGAMAHPLNQPALGADGSRILKGHGMLRPAIGGALPGRQACRYQRLWTGARGTWAAALAGHECDTQGMFGWAAIYDVDIYERVLRERLPDDALLKPGAVDEGCLHAAFDCDVRLEEAFPDNYGEHAVRRHRTVRAAWQSAGWVRRVVGKAGGKPEANPMTAAYRWRLFDALRDSLVAPALVLLLVLCWTALAAPAFWMGAVLSVFFLPALAGSLVALADRPHDAPWRQHLDAWARGARAALVRGALAASFLPHAAWCQADGVARAVWRRHVSRRRQLEWRLPALSRPAREIANNWITMWISPVLAVSVALLLTFANPYSLFTAAPVLLVWFLSPALAWWTSLPVRQRPPRLPAARQAFVQRLARRSWSFFEDHAGPANNWLPPESVQEHPHPLVDGRTTLGGMALGQLATLAARDFGFLPPGELLGRLDASLASMALLERWNGHYLASYDNATLAPCEPAFVSTADSGWLALALRTLAVGLDELPDTPVCGPQALDGIRAALHVVDELAAGQPSKVRERVAAVWGALDPKRCRAADTLPGLSECLRHVADAADALDTALVQSGDEALRNWSARLAAQCHAVQDDLLALAPWMRAVQEYVFDASLTRIPSLRELAAIDPAAATQPGLARLVREGRDRAGALLAHAARLAGQARTLGTMDFAALLDHDTGLLSAGCHIRENRLDADSCDLLASEACMASFIAVAQGQLPQQHWWKLGRPMRVADAEQLLLSRSGALSDYLGPPLLMPSWRESLLDHAGRAAVRAQVAHGRLHNMPWGFSESACNAVDAMLRFQFRRFGVPAAALRRGLESEPVAAPYAAMLALPVAPGVALSNLERMAHEGLSGEYGFVDAVDHTPGRLPHGEQRHVVRTVAARHQGMGLLALLQLLQDAPMQRRFAADPELRAALPLLQEALPSSGASRPAPYAAAARQAGPASGRVVDSPASGSAMPELQLLSNGRYHVMVTSDGTGYSAWGGVPLTRWQPDPLGGSGGLACVLRDTDSGDTWSATLAPAVGEPERYEAVFAEGRAAFRREERGLSILSDVVVAPTEDVELRRVHIRNTLAAPRTLEVTSHVVLAFPGLSPGAAQDDPVPPVRIDGVSQAMLCSFGLGAPAVLHMLAVRGEAGAPAYSSTCLDPLGALPPLEPAPPAPALAIRRTITLAPGQEVSIDLVLGAAATPAAARELALRHLDPQVVAGAIDAAWTHGQAFLRRAGLGEAQAQIYNRLAGCLLDPVPGLRADGGVIERNVRSRAGLLPYGVGAGRPLVVLVPGQESGLVRDTLQAHAYWDARGLGADLLVLCDSRAMRDEVAGLAPGAQEGIHVFLLEDVPQEDRILLRSAAQVLLLGERGALADQLRRAAPALPALPAPFAAREEIDPWTVDPAPAMDEPLQYDNGMGGFSADGREYLIRSSEPAPASWENELSNAGFGTALAASGRGGTWCGRRTLRLTTDGGEAFYLRDEDSGAAWSPTPWPMPSGQPYLTRHGFGYTLFDHQAHGIGSSLRCFVAAGEALKYSVLTLRNASSAARRLSVTGYVQWLMDDAGLPPGLQVVTGIDVASGALFARNAFGSGFGDRVGFFHVEAGQVAYTADRREFVGRHRSLARPAALERSGLAGTLGAALDPCAALQVMVELQPGAETELVFLLGVASPDSLAASRVVQQHGGAKGAALALRQLHGFWDGLLGSVRVETPDAAFDIFANGWLPYGALAGAMGGTPAQQLQGAMAAVHGNPAPLREALLRTAREDIGATLAQVEDFLWLPFALHRYVNVTGDYGVLREPAGGDPSSGTRLARDDLYQYCVHGLRGCLRFGAQGLPLRDARMHEDDQDPASRPESVRLAFLLATVLQRFAEVADRRADFGFATTCRGAALALMAQAEEHGWDGAAYGTDGDDATGTQAWAAIAGAEPERVRTALGTIPGAGTQDGRMAAWTALALAGEGAATRAWELARSLNPIGPAPDACVRYAGTPYFMMDAASAGWTYMLLTDALLGIGRAVDRVTLAPLLPSSWDSFRFRYRTGRTDYLVTVRRAGVGEQLVLDGEPQGGTTLELADDGREHQVELYVERKPADAMAGHHDNQPGSRT</sequence>
<protein>
    <recommendedName>
        <fullName evidence="10">Glycosyl transferase</fullName>
    </recommendedName>
</protein>
<keyword evidence="4" id="KW-0472">Membrane</keyword>
<dbReference type="GO" id="GO:0016757">
    <property type="term" value="F:glycosyltransferase activity"/>
    <property type="evidence" value="ECO:0007669"/>
    <property type="project" value="UniProtKB-KW"/>
</dbReference>
<evidence type="ECO:0000313" key="8">
    <source>
        <dbReference type="EMBL" id="NNG24049.1"/>
    </source>
</evidence>
<keyword evidence="4" id="KW-1133">Transmembrane helix</keyword>
<keyword evidence="1" id="KW-0328">Glycosyltransferase</keyword>
<feature type="transmembrane region" description="Helical" evidence="4">
    <location>
        <begin position="411"/>
        <end position="431"/>
    </location>
</feature>
<comment type="caution">
    <text evidence="8">The sequence shown here is derived from an EMBL/GenBank/DDBJ whole genome shotgun (WGS) entry which is preliminary data.</text>
</comment>
<evidence type="ECO:0000259" key="7">
    <source>
        <dbReference type="Pfam" id="PF17167"/>
    </source>
</evidence>
<feature type="domain" description="Glycosyl hydrolase 94 catalytic" evidence="7">
    <location>
        <begin position="2402"/>
        <end position="2540"/>
    </location>
</feature>
<accession>A0A7Y2K272</accession>
<feature type="transmembrane region" description="Helical" evidence="4">
    <location>
        <begin position="833"/>
        <end position="850"/>
    </location>
</feature>
<dbReference type="PANTHER" id="PTHR37469:SF2">
    <property type="entry name" value="CELLOBIONIC ACID PHOSPHORYLASE"/>
    <property type="match status" value="1"/>
</dbReference>
<name>A0A7Y2K272_9BURK</name>
<dbReference type="InterPro" id="IPR037018">
    <property type="entry name" value="GH65_N"/>
</dbReference>
<evidence type="ECO:0000259" key="6">
    <source>
        <dbReference type="Pfam" id="PF10091"/>
    </source>
</evidence>
<feature type="domain" description="Glycoamylase-like" evidence="6">
    <location>
        <begin position="1423"/>
        <end position="1540"/>
    </location>
</feature>
<dbReference type="InterPro" id="IPR037824">
    <property type="entry name" value="GH94N_2_NdvB"/>
</dbReference>
<dbReference type="PANTHER" id="PTHR37469">
    <property type="entry name" value="CELLOBIONIC ACID PHOSPHORYLASE-RELATED"/>
    <property type="match status" value="1"/>
</dbReference>
<keyword evidence="2" id="KW-0808">Transferase</keyword>
<dbReference type="Gene3D" id="2.70.98.40">
    <property type="entry name" value="Glycoside hydrolase, family 65, N-terminal domain"/>
    <property type="match status" value="2"/>
</dbReference>
<feature type="domain" description="Glycosyl hydrolase 94 supersandwich" evidence="5">
    <location>
        <begin position="2060"/>
        <end position="2307"/>
    </location>
</feature>
<dbReference type="Pfam" id="PF10091">
    <property type="entry name" value="Glycoamylase"/>
    <property type="match status" value="1"/>
</dbReference>
<organism evidence="8 9">
    <name type="scientific">Telluria aromaticivorans</name>
    <dbReference type="NCBI Taxonomy" id="2725995"/>
    <lineage>
        <taxon>Bacteria</taxon>
        <taxon>Pseudomonadati</taxon>
        <taxon>Pseudomonadota</taxon>
        <taxon>Betaproteobacteria</taxon>
        <taxon>Burkholderiales</taxon>
        <taxon>Oxalobacteraceae</taxon>
        <taxon>Telluria group</taxon>
        <taxon>Telluria</taxon>
    </lineage>
</organism>
<dbReference type="Gene3D" id="1.50.10.10">
    <property type="match status" value="1"/>
</dbReference>
<dbReference type="InterPro" id="IPR012341">
    <property type="entry name" value="6hp_glycosidase-like_sf"/>
</dbReference>
<gene>
    <name evidence="8" type="ORF">HGB41_13700</name>
</gene>
<feature type="transmembrane region" description="Helical" evidence="4">
    <location>
        <begin position="954"/>
        <end position="973"/>
    </location>
</feature>
<feature type="domain" description="Glycosyl hydrolase 94 supersandwich" evidence="5">
    <location>
        <begin position="1603"/>
        <end position="1731"/>
    </location>
</feature>
<reference evidence="8 9" key="1">
    <citation type="submission" date="2020-04" db="EMBL/GenBank/DDBJ databases">
        <title>Massilia sp. nov., a cold adapted bacteria isolated from Arctic soil.</title>
        <authorList>
            <person name="Son J."/>
            <person name="Ka J.-O."/>
        </authorList>
    </citation>
    <scope>NUCLEOTIDE SEQUENCE [LARGE SCALE GENOMIC DNA]</scope>
    <source>
        <strain evidence="8 9">ML15P13</strain>
    </source>
</reference>
<dbReference type="GO" id="GO:0030246">
    <property type="term" value="F:carbohydrate binding"/>
    <property type="evidence" value="ECO:0007669"/>
    <property type="project" value="InterPro"/>
</dbReference>
<dbReference type="SUPFAM" id="SSF48208">
    <property type="entry name" value="Six-hairpin glycosidases"/>
    <property type="match status" value="1"/>
</dbReference>
<feature type="transmembrane region" description="Helical" evidence="4">
    <location>
        <begin position="979"/>
        <end position="999"/>
    </location>
</feature>
<dbReference type="InterPro" id="IPR008928">
    <property type="entry name" value="6-hairpin_glycosidase_sf"/>
</dbReference>
<evidence type="ECO:0000256" key="3">
    <source>
        <dbReference type="SAM" id="MobiDB-lite"/>
    </source>
</evidence>
<evidence type="ECO:0008006" key="10">
    <source>
        <dbReference type="Google" id="ProtNLM"/>
    </source>
</evidence>
<dbReference type="Pfam" id="PF17167">
    <property type="entry name" value="Glyco_hydro_94"/>
    <property type="match status" value="1"/>
</dbReference>
<evidence type="ECO:0000259" key="5">
    <source>
        <dbReference type="Pfam" id="PF06165"/>
    </source>
</evidence>
<keyword evidence="4" id="KW-0812">Transmembrane</keyword>
<feature type="region of interest" description="Disordered" evidence="3">
    <location>
        <begin position="1573"/>
        <end position="1600"/>
    </location>
</feature>
<feature type="transmembrane region" description="Helical" evidence="4">
    <location>
        <begin position="856"/>
        <end position="877"/>
    </location>
</feature>
<dbReference type="Gene3D" id="1.50.10.140">
    <property type="match status" value="2"/>
</dbReference>
<dbReference type="InterPro" id="IPR033432">
    <property type="entry name" value="GH94_catalytic"/>
</dbReference>
<keyword evidence="9" id="KW-1185">Reference proteome</keyword>
<evidence type="ECO:0000256" key="2">
    <source>
        <dbReference type="ARBA" id="ARBA00022679"/>
    </source>
</evidence>